<accession>A0A8R7V3Y8</accession>
<evidence type="ECO:0000313" key="2">
    <source>
        <dbReference type="Proteomes" id="UP000015106"/>
    </source>
</evidence>
<dbReference type="Gramene" id="TuG1812G0700003915.01.T03">
    <property type="protein sequence ID" value="TuG1812G0700003915.01.T03"/>
    <property type="gene ID" value="TuG1812G0700003915.01"/>
</dbReference>
<dbReference type="Proteomes" id="UP000015106">
    <property type="component" value="Chromosome 7"/>
</dbReference>
<dbReference type="EnsemblPlants" id="TuG1812G0700003915.01.T03">
    <property type="protein sequence ID" value="TuG1812G0700003915.01.T03"/>
    <property type="gene ID" value="TuG1812G0700003915.01"/>
</dbReference>
<dbReference type="SUPFAM" id="SSF54001">
    <property type="entry name" value="Cysteine proteinases"/>
    <property type="match status" value="1"/>
</dbReference>
<evidence type="ECO:0000313" key="1">
    <source>
        <dbReference type="EnsemblPlants" id="TuG1812G0700003915.01.T03"/>
    </source>
</evidence>
<name>A0A8R7V3Y8_TRIUA</name>
<proteinExistence type="predicted"/>
<sequence>MTMDSKVMGYRVDWLKKFMFPVHFMDCWSLYILDTDKKIVMVLDPKETNLSDEMKIKHGPLARKFQQKLCTLFSDMFGAGLVETTGWSFVYPLVAQHEPCSREDSGVYVAHYVLEFTGLYLRSTITQGQIEHLRKKIAYEIVIMKGN</sequence>
<reference evidence="1" key="2">
    <citation type="submission" date="2018-03" db="EMBL/GenBank/DDBJ databases">
        <title>The Triticum urartu genome reveals the dynamic nature of wheat genome evolution.</title>
        <authorList>
            <person name="Ling H."/>
            <person name="Ma B."/>
            <person name="Shi X."/>
            <person name="Liu H."/>
            <person name="Dong L."/>
            <person name="Sun H."/>
            <person name="Cao Y."/>
            <person name="Gao Q."/>
            <person name="Zheng S."/>
            <person name="Li Y."/>
            <person name="Yu Y."/>
            <person name="Du H."/>
            <person name="Qi M."/>
            <person name="Li Y."/>
            <person name="Yu H."/>
            <person name="Cui Y."/>
            <person name="Wang N."/>
            <person name="Chen C."/>
            <person name="Wu H."/>
            <person name="Zhao Y."/>
            <person name="Zhang J."/>
            <person name="Li Y."/>
            <person name="Zhou W."/>
            <person name="Zhang B."/>
            <person name="Hu W."/>
            <person name="Eijk M."/>
            <person name="Tang J."/>
            <person name="Witsenboer H."/>
            <person name="Zhao S."/>
            <person name="Li Z."/>
            <person name="Zhang A."/>
            <person name="Wang D."/>
            <person name="Liang C."/>
        </authorList>
    </citation>
    <scope>NUCLEOTIDE SEQUENCE [LARGE SCALE GENOMIC DNA]</scope>
    <source>
        <strain evidence="1">cv. G1812</strain>
    </source>
</reference>
<organism evidence="1 2">
    <name type="scientific">Triticum urartu</name>
    <name type="common">Red wild einkorn</name>
    <name type="synonym">Crithodium urartu</name>
    <dbReference type="NCBI Taxonomy" id="4572"/>
    <lineage>
        <taxon>Eukaryota</taxon>
        <taxon>Viridiplantae</taxon>
        <taxon>Streptophyta</taxon>
        <taxon>Embryophyta</taxon>
        <taxon>Tracheophyta</taxon>
        <taxon>Spermatophyta</taxon>
        <taxon>Magnoliopsida</taxon>
        <taxon>Liliopsida</taxon>
        <taxon>Poales</taxon>
        <taxon>Poaceae</taxon>
        <taxon>BOP clade</taxon>
        <taxon>Pooideae</taxon>
        <taxon>Triticodae</taxon>
        <taxon>Triticeae</taxon>
        <taxon>Triticinae</taxon>
        <taxon>Triticum</taxon>
    </lineage>
</organism>
<evidence type="ECO:0008006" key="3">
    <source>
        <dbReference type="Google" id="ProtNLM"/>
    </source>
</evidence>
<reference evidence="1" key="3">
    <citation type="submission" date="2022-06" db="UniProtKB">
        <authorList>
            <consortium name="EnsemblPlants"/>
        </authorList>
    </citation>
    <scope>IDENTIFICATION</scope>
</reference>
<keyword evidence="2" id="KW-1185">Reference proteome</keyword>
<dbReference type="Gene3D" id="3.40.395.10">
    <property type="entry name" value="Adenoviral Proteinase, Chain A"/>
    <property type="match status" value="1"/>
</dbReference>
<reference evidence="2" key="1">
    <citation type="journal article" date="2013" name="Nature">
        <title>Draft genome of the wheat A-genome progenitor Triticum urartu.</title>
        <authorList>
            <person name="Ling H.Q."/>
            <person name="Zhao S."/>
            <person name="Liu D."/>
            <person name="Wang J."/>
            <person name="Sun H."/>
            <person name="Zhang C."/>
            <person name="Fan H."/>
            <person name="Li D."/>
            <person name="Dong L."/>
            <person name="Tao Y."/>
            <person name="Gao C."/>
            <person name="Wu H."/>
            <person name="Li Y."/>
            <person name="Cui Y."/>
            <person name="Guo X."/>
            <person name="Zheng S."/>
            <person name="Wang B."/>
            <person name="Yu K."/>
            <person name="Liang Q."/>
            <person name="Yang W."/>
            <person name="Lou X."/>
            <person name="Chen J."/>
            <person name="Feng M."/>
            <person name="Jian J."/>
            <person name="Zhang X."/>
            <person name="Luo G."/>
            <person name="Jiang Y."/>
            <person name="Liu J."/>
            <person name="Wang Z."/>
            <person name="Sha Y."/>
            <person name="Zhang B."/>
            <person name="Wu H."/>
            <person name="Tang D."/>
            <person name="Shen Q."/>
            <person name="Xue P."/>
            <person name="Zou S."/>
            <person name="Wang X."/>
            <person name="Liu X."/>
            <person name="Wang F."/>
            <person name="Yang Y."/>
            <person name="An X."/>
            <person name="Dong Z."/>
            <person name="Zhang K."/>
            <person name="Zhang X."/>
            <person name="Luo M.C."/>
            <person name="Dvorak J."/>
            <person name="Tong Y."/>
            <person name="Wang J."/>
            <person name="Yang H."/>
            <person name="Li Z."/>
            <person name="Wang D."/>
            <person name="Zhang A."/>
            <person name="Wang J."/>
        </authorList>
    </citation>
    <scope>NUCLEOTIDE SEQUENCE</scope>
    <source>
        <strain evidence="2">cv. G1812</strain>
    </source>
</reference>
<dbReference type="AlphaFoldDB" id="A0A8R7V3Y8"/>
<dbReference type="InterPro" id="IPR038765">
    <property type="entry name" value="Papain-like_cys_pep_sf"/>
</dbReference>
<protein>
    <recommendedName>
        <fullName evidence="3">Ubiquitin-like protease family profile domain-containing protein</fullName>
    </recommendedName>
</protein>